<dbReference type="Pfam" id="PF26571">
    <property type="entry name" value="VldE"/>
    <property type="match status" value="1"/>
</dbReference>
<feature type="region of interest" description="Disordered" evidence="1">
    <location>
        <begin position="182"/>
        <end position="212"/>
    </location>
</feature>
<dbReference type="SUPFAM" id="SSF54106">
    <property type="entry name" value="LysM domain"/>
    <property type="match status" value="1"/>
</dbReference>
<dbReference type="PROSITE" id="PS51782">
    <property type="entry name" value="LYSM"/>
    <property type="match status" value="1"/>
</dbReference>
<feature type="region of interest" description="Disordered" evidence="1">
    <location>
        <begin position="141"/>
        <end position="170"/>
    </location>
</feature>
<dbReference type="InterPro" id="IPR018392">
    <property type="entry name" value="LysM"/>
</dbReference>
<dbReference type="CDD" id="cd00118">
    <property type="entry name" value="LysM"/>
    <property type="match status" value="1"/>
</dbReference>
<dbReference type="AlphaFoldDB" id="A0A239SZE8"/>
<organism evidence="3 4">
    <name type="scientific">Streptococcus merionis</name>
    <dbReference type="NCBI Taxonomy" id="400065"/>
    <lineage>
        <taxon>Bacteria</taxon>
        <taxon>Bacillati</taxon>
        <taxon>Bacillota</taxon>
        <taxon>Bacilli</taxon>
        <taxon>Lactobacillales</taxon>
        <taxon>Streptococcaceae</taxon>
        <taxon>Streptococcus</taxon>
    </lineage>
</organism>
<evidence type="ECO:0000313" key="4">
    <source>
        <dbReference type="Proteomes" id="UP000215185"/>
    </source>
</evidence>
<feature type="compositionally biased region" description="Low complexity" evidence="1">
    <location>
        <begin position="182"/>
        <end position="204"/>
    </location>
</feature>
<reference evidence="3 4" key="1">
    <citation type="submission" date="2017-06" db="EMBL/GenBank/DDBJ databases">
        <authorList>
            <consortium name="Pathogen Informatics"/>
        </authorList>
    </citation>
    <scope>NUCLEOTIDE SEQUENCE [LARGE SCALE GENOMIC DNA]</scope>
    <source>
        <strain evidence="3 4">NCTC13788</strain>
    </source>
</reference>
<dbReference type="RefSeq" id="WP_018374709.1">
    <property type="nucleotide sequence ID" value="NZ_LT906439.1"/>
</dbReference>
<sequence>MNKKLLLTSTVFLSMVAGQHVKAETWTARSVDAIKADLVAAGNSQAYTVKYGDTLSTIAEAMAVDMEVLAKVNQIADLNLIFPETSITTTYDKKDQATEVVIEAPVADQAGETVEATIDLKAKEVTISDETVKLADVEATDDASIAASEPAPVTEAAQEEVASTDPVAPAAVEQPAQPVVEAVSPAAEPTTPAPVTEEAATQTPVAGGTVDSTGLQPQVAAFQQEVANLFGITEFSTLRPGDSGDHGQGLAVDFMVPVSSVLGDQVAEYAVNNMGAKNISYIIWKQRFYSPYPSIYGPAYTWNPMPDRGSVTENHYDHVHVSFNP</sequence>
<evidence type="ECO:0000313" key="3">
    <source>
        <dbReference type="EMBL" id="SNU90850.1"/>
    </source>
</evidence>
<dbReference type="InterPro" id="IPR058593">
    <property type="entry name" value="ARB_07466-like_C"/>
</dbReference>
<dbReference type="EMBL" id="LT906439">
    <property type="protein sequence ID" value="SNU90850.1"/>
    <property type="molecule type" value="Genomic_DNA"/>
</dbReference>
<name>A0A239SZE8_9STRE</name>
<dbReference type="STRING" id="1123308.GCA_000380085_02156"/>
<dbReference type="KEGG" id="smen:SAMEA4412692_2021"/>
<dbReference type="Pfam" id="PF01476">
    <property type="entry name" value="LysM"/>
    <property type="match status" value="1"/>
</dbReference>
<evidence type="ECO:0000256" key="1">
    <source>
        <dbReference type="SAM" id="MobiDB-lite"/>
    </source>
</evidence>
<dbReference type="InterPro" id="IPR036779">
    <property type="entry name" value="LysM_dom_sf"/>
</dbReference>
<dbReference type="Gene3D" id="3.10.350.10">
    <property type="entry name" value="LysM domain"/>
    <property type="match status" value="1"/>
</dbReference>
<proteinExistence type="predicted"/>
<feature type="domain" description="LysM" evidence="2">
    <location>
        <begin position="45"/>
        <end position="89"/>
    </location>
</feature>
<dbReference type="Proteomes" id="UP000215185">
    <property type="component" value="Chromosome 1"/>
</dbReference>
<dbReference type="SMART" id="SM00257">
    <property type="entry name" value="LysM"/>
    <property type="match status" value="1"/>
</dbReference>
<keyword evidence="4" id="KW-1185">Reference proteome</keyword>
<gene>
    <name evidence="3" type="ORF">SAMEA4412692_02021</name>
</gene>
<dbReference type="eggNOG" id="COG1388">
    <property type="taxonomic scope" value="Bacteria"/>
</dbReference>
<protein>
    <submittedName>
        <fullName evidence="3">Group B streptococcal surface immunogenic protein</fullName>
    </submittedName>
</protein>
<accession>A0A239SZE8</accession>
<evidence type="ECO:0000259" key="2">
    <source>
        <dbReference type="PROSITE" id="PS51782"/>
    </source>
</evidence>